<proteinExistence type="predicted"/>
<evidence type="ECO:0000313" key="4">
    <source>
        <dbReference type="Proteomes" id="UP000244896"/>
    </source>
</evidence>
<accession>A0A2U8E336</accession>
<protein>
    <submittedName>
        <fullName evidence="3">Sialidase</fullName>
    </submittedName>
</protein>
<sequence length="356" mass="39369">MNRKYPASLIVLMAVFLMAPGVAAENSAPMLRSEFIYKEAPYPECHASTIAQTAGGTMVASWFGGTKEKNPDVCIWVSRLENDKWTEPVNVANGIQPDGTRHPTWNPVLLQAPGKNAPLILYYKVGPSPQKWWGMQMISKDGGRSWEEPTRLPEGILGPIKNKPVVLPDGTWISPSSTEARRTDWQVHFEISKDQGNTWRKAGPVKKGAGFDAIQPSVLVMKDGRLEALCRTRQGVIAMTWSADNGETWSPLSALALPNPNSGTDAVTLSDGRQLLIYNHSAHRADRSGRGVRYPLKLALSDDGLNWTPVLTLEDQPLPEGYAYPAIIQTSDGLVHITYTWDRKRIKYTVIDPSKL</sequence>
<dbReference type="PANTHER" id="PTHR43752:SF2">
    <property type="entry name" value="BNR_ASP-BOX REPEAT FAMILY PROTEIN"/>
    <property type="match status" value="1"/>
</dbReference>
<feature type="chain" id="PRO_5015950255" evidence="1">
    <location>
        <begin position="24"/>
        <end position="356"/>
    </location>
</feature>
<dbReference type="AlphaFoldDB" id="A0A2U8E336"/>
<dbReference type="Pfam" id="PF13088">
    <property type="entry name" value="BNR_2"/>
    <property type="match status" value="1"/>
</dbReference>
<reference evidence="3 4" key="1">
    <citation type="journal article" date="2018" name="Syst. Appl. Microbiol.">
        <title>Ereboglobus luteus gen. nov. sp. nov. from cockroach guts, and new insights into the oxygen relationship of the genera Opitutus and Didymococcus (Verrucomicrobia: Opitutaceae).</title>
        <authorList>
            <person name="Tegtmeier D."/>
            <person name="Belitz A."/>
            <person name="Radek R."/>
            <person name="Heimerl T."/>
            <person name="Brune A."/>
        </authorList>
    </citation>
    <scope>NUCLEOTIDE SEQUENCE [LARGE SCALE GENOMIC DNA]</scope>
    <source>
        <strain evidence="3 4">Ho45</strain>
    </source>
</reference>
<dbReference type="SUPFAM" id="SSF50939">
    <property type="entry name" value="Sialidases"/>
    <property type="match status" value="1"/>
</dbReference>
<keyword evidence="1" id="KW-0732">Signal</keyword>
<dbReference type="PANTHER" id="PTHR43752">
    <property type="entry name" value="BNR/ASP-BOX REPEAT FAMILY PROTEIN"/>
    <property type="match status" value="1"/>
</dbReference>
<evidence type="ECO:0000259" key="2">
    <source>
        <dbReference type="Pfam" id="PF13088"/>
    </source>
</evidence>
<dbReference type="InterPro" id="IPR036278">
    <property type="entry name" value="Sialidase_sf"/>
</dbReference>
<dbReference type="Gene3D" id="2.120.10.10">
    <property type="match status" value="1"/>
</dbReference>
<dbReference type="Proteomes" id="UP000244896">
    <property type="component" value="Chromosome"/>
</dbReference>
<dbReference type="RefSeq" id="WP_108825101.1">
    <property type="nucleotide sequence ID" value="NZ_CP023004.1"/>
</dbReference>
<dbReference type="CDD" id="cd15482">
    <property type="entry name" value="Sialidase_non-viral"/>
    <property type="match status" value="1"/>
</dbReference>
<dbReference type="KEGG" id="elut:CKA38_08560"/>
<feature type="signal peptide" evidence="1">
    <location>
        <begin position="1"/>
        <end position="23"/>
    </location>
</feature>
<name>A0A2U8E336_9BACT</name>
<evidence type="ECO:0000313" key="3">
    <source>
        <dbReference type="EMBL" id="AWI09289.1"/>
    </source>
</evidence>
<keyword evidence="4" id="KW-1185">Reference proteome</keyword>
<evidence type="ECO:0000256" key="1">
    <source>
        <dbReference type="SAM" id="SignalP"/>
    </source>
</evidence>
<dbReference type="OrthoDB" id="41724at2"/>
<organism evidence="3 4">
    <name type="scientific">Ereboglobus luteus</name>
    <dbReference type="NCBI Taxonomy" id="1796921"/>
    <lineage>
        <taxon>Bacteria</taxon>
        <taxon>Pseudomonadati</taxon>
        <taxon>Verrucomicrobiota</taxon>
        <taxon>Opitutia</taxon>
        <taxon>Opitutales</taxon>
        <taxon>Opitutaceae</taxon>
        <taxon>Ereboglobus</taxon>
    </lineage>
</organism>
<dbReference type="EMBL" id="CP023004">
    <property type="protein sequence ID" value="AWI09289.1"/>
    <property type="molecule type" value="Genomic_DNA"/>
</dbReference>
<feature type="domain" description="Sialidase" evidence="2">
    <location>
        <begin position="56"/>
        <end position="337"/>
    </location>
</feature>
<dbReference type="InterPro" id="IPR011040">
    <property type="entry name" value="Sialidase"/>
</dbReference>
<gene>
    <name evidence="3" type="ORF">CKA38_08560</name>
</gene>